<sequence>MRLLKSFAIAFSMYSKIPMPQFKWEKEDMKYSICFFPLIGLLIGAIMSAFYFVMHYIELPAETVIPLILVVIPIILTGGIHLDGFMDVSDALSSYQTREKKLEILKDPHIGAFAVIRVMVLAALFFAGLELIMYYAGSGISEIVVLGLGLCLSRCLSGISVVSFKCAKNEGTLYTFAEGSDKKRCLSILIKEAGVVMIAMIVIGRFTGAAAVLTALFTFLYYHVRSENEFGGITGDVAGWFVCICETCMVLVIGAMAYFYRWL</sequence>
<evidence type="ECO:0000256" key="14">
    <source>
        <dbReference type="ARBA" id="ARBA00025228"/>
    </source>
</evidence>
<dbReference type="InterPro" id="IPR003805">
    <property type="entry name" value="CobS"/>
</dbReference>
<comment type="cofactor">
    <cofactor evidence="1 19">
        <name>Mg(2+)</name>
        <dbReference type="ChEBI" id="CHEBI:18420"/>
    </cofactor>
</comment>
<gene>
    <name evidence="19" type="primary">cobS</name>
    <name evidence="20" type="ORF">SAMN02745247_00709</name>
</gene>
<evidence type="ECO:0000256" key="19">
    <source>
        <dbReference type="HAMAP-Rule" id="MF_00719"/>
    </source>
</evidence>
<feature type="transmembrane region" description="Helical" evidence="19">
    <location>
        <begin position="33"/>
        <end position="57"/>
    </location>
</feature>
<reference evidence="20 21" key="1">
    <citation type="submission" date="2016-12" db="EMBL/GenBank/DDBJ databases">
        <authorList>
            <person name="Song W.-J."/>
            <person name="Kurnit D.M."/>
        </authorList>
    </citation>
    <scope>NUCLEOTIDE SEQUENCE [LARGE SCALE GENOMIC DNA]</scope>
    <source>
        <strain evidence="20 21">DSM 14810</strain>
    </source>
</reference>
<evidence type="ECO:0000256" key="16">
    <source>
        <dbReference type="ARBA" id="ARBA00032853"/>
    </source>
</evidence>
<dbReference type="UniPathway" id="UPA00148">
    <property type="reaction ID" value="UER00238"/>
</dbReference>
<dbReference type="EMBL" id="FRDH01000003">
    <property type="protein sequence ID" value="SHN51471.1"/>
    <property type="molecule type" value="Genomic_DNA"/>
</dbReference>
<evidence type="ECO:0000256" key="7">
    <source>
        <dbReference type="ARBA" id="ARBA00022475"/>
    </source>
</evidence>
<dbReference type="PANTHER" id="PTHR34148:SF1">
    <property type="entry name" value="ADENOSYLCOBINAMIDE-GDP RIBAZOLETRANSFERASE"/>
    <property type="match status" value="1"/>
</dbReference>
<dbReference type="Proteomes" id="UP000184097">
    <property type="component" value="Unassembled WGS sequence"/>
</dbReference>
<dbReference type="EC" id="2.7.8.26" evidence="5 19"/>
<evidence type="ECO:0000256" key="2">
    <source>
        <dbReference type="ARBA" id="ARBA00004651"/>
    </source>
</evidence>
<accession>A0A1M7RZ56</accession>
<feature type="transmembrane region" description="Helical" evidence="19">
    <location>
        <begin position="110"/>
        <end position="137"/>
    </location>
</feature>
<evidence type="ECO:0000313" key="21">
    <source>
        <dbReference type="Proteomes" id="UP000184097"/>
    </source>
</evidence>
<comment type="subcellular location">
    <subcellularLocation>
        <location evidence="2 19">Cell membrane</location>
        <topology evidence="2 19">Multi-pass membrane protein</topology>
    </subcellularLocation>
</comment>
<dbReference type="HAMAP" id="MF_00719">
    <property type="entry name" value="CobS"/>
    <property type="match status" value="1"/>
</dbReference>
<evidence type="ECO:0000256" key="4">
    <source>
        <dbReference type="ARBA" id="ARBA00010561"/>
    </source>
</evidence>
<proteinExistence type="inferred from homology"/>
<dbReference type="GO" id="GO:0009236">
    <property type="term" value="P:cobalamin biosynthetic process"/>
    <property type="evidence" value="ECO:0007669"/>
    <property type="project" value="UniProtKB-UniRule"/>
</dbReference>
<keyword evidence="8 19" id="KW-0169">Cobalamin biosynthesis</keyword>
<feature type="transmembrane region" description="Helical" evidence="19">
    <location>
        <begin position="193"/>
        <end position="222"/>
    </location>
</feature>
<evidence type="ECO:0000256" key="15">
    <source>
        <dbReference type="ARBA" id="ARBA00032605"/>
    </source>
</evidence>
<evidence type="ECO:0000256" key="8">
    <source>
        <dbReference type="ARBA" id="ARBA00022573"/>
    </source>
</evidence>
<dbReference type="PANTHER" id="PTHR34148">
    <property type="entry name" value="ADENOSYLCOBINAMIDE-GDP RIBAZOLETRANSFERASE"/>
    <property type="match status" value="1"/>
</dbReference>
<evidence type="ECO:0000256" key="11">
    <source>
        <dbReference type="ARBA" id="ARBA00022842"/>
    </source>
</evidence>
<evidence type="ECO:0000256" key="9">
    <source>
        <dbReference type="ARBA" id="ARBA00022679"/>
    </source>
</evidence>
<organism evidence="20 21">
    <name type="scientific">Butyrivibrio hungatei DSM 14810</name>
    <dbReference type="NCBI Taxonomy" id="1121132"/>
    <lineage>
        <taxon>Bacteria</taxon>
        <taxon>Bacillati</taxon>
        <taxon>Bacillota</taxon>
        <taxon>Clostridia</taxon>
        <taxon>Lachnospirales</taxon>
        <taxon>Lachnospiraceae</taxon>
        <taxon>Butyrivibrio</taxon>
    </lineage>
</organism>
<dbReference type="GO" id="GO:0005886">
    <property type="term" value="C:plasma membrane"/>
    <property type="evidence" value="ECO:0007669"/>
    <property type="project" value="UniProtKB-SubCell"/>
</dbReference>
<evidence type="ECO:0000256" key="3">
    <source>
        <dbReference type="ARBA" id="ARBA00004663"/>
    </source>
</evidence>
<dbReference type="AlphaFoldDB" id="A0A1M7RZ56"/>
<comment type="pathway">
    <text evidence="3 19">Cofactor biosynthesis; adenosylcobalamin biosynthesis; adenosylcobalamin from cob(II)yrinate a,c-diamide: step 7/7.</text>
</comment>
<evidence type="ECO:0000256" key="12">
    <source>
        <dbReference type="ARBA" id="ARBA00022989"/>
    </source>
</evidence>
<keyword evidence="12 19" id="KW-1133">Transmembrane helix</keyword>
<dbReference type="Pfam" id="PF02654">
    <property type="entry name" value="CobS"/>
    <property type="match status" value="1"/>
</dbReference>
<evidence type="ECO:0000256" key="5">
    <source>
        <dbReference type="ARBA" id="ARBA00013200"/>
    </source>
</evidence>
<feature type="transmembrane region" description="Helical" evidence="19">
    <location>
        <begin position="143"/>
        <end position="164"/>
    </location>
</feature>
<keyword evidence="7 19" id="KW-1003">Cell membrane</keyword>
<evidence type="ECO:0000256" key="18">
    <source>
        <dbReference type="ARBA" id="ARBA00049504"/>
    </source>
</evidence>
<keyword evidence="9 19" id="KW-0808">Transferase</keyword>
<comment type="catalytic activity">
    <reaction evidence="18 19">
        <text>alpha-ribazole 5'-phosphate + adenosylcob(III)inamide-GDP = adenosylcob(III)alamin 5'-phosphate + GMP + H(+)</text>
        <dbReference type="Rhea" id="RHEA:23560"/>
        <dbReference type="ChEBI" id="CHEBI:15378"/>
        <dbReference type="ChEBI" id="CHEBI:57918"/>
        <dbReference type="ChEBI" id="CHEBI:58115"/>
        <dbReference type="ChEBI" id="CHEBI:60487"/>
        <dbReference type="ChEBI" id="CHEBI:60493"/>
        <dbReference type="EC" id="2.7.8.26"/>
    </reaction>
</comment>
<name>A0A1M7RZ56_9FIRM</name>
<evidence type="ECO:0000256" key="17">
    <source>
        <dbReference type="ARBA" id="ARBA00048623"/>
    </source>
</evidence>
<dbReference type="GO" id="GO:0051073">
    <property type="term" value="F:adenosylcobinamide-GDP ribazoletransferase activity"/>
    <property type="evidence" value="ECO:0007669"/>
    <property type="project" value="UniProtKB-UniRule"/>
</dbReference>
<feature type="transmembrane region" description="Helical" evidence="19">
    <location>
        <begin position="237"/>
        <end position="260"/>
    </location>
</feature>
<comment type="similarity">
    <text evidence="4 19">Belongs to the CobS family.</text>
</comment>
<feature type="transmembrane region" description="Helical" evidence="19">
    <location>
        <begin position="63"/>
        <end position="82"/>
    </location>
</feature>
<keyword evidence="11 19" id="KW-0460">Magnesium</keyword>
<evidence type="ECO:0000256" key="13">
    <source>
        <dbReference type="ARBA" id="ARBA00023136"/>
    </source>
</evidence>
<dbReference type="RefSeq" id="WP_072701006.1">
    <property type="nucleotide sequence ID" value="NZ_FRDH01000003.1"/>
</dbReference>
<evidence type="ECO:0000256" key="10">
    <source>
        <dbReference type="ARBA" id="ARBA00022692"/>
    </source>
</evidence>
<comment type="catalytic activity">
    <reaction evidence="17 19">
        <text>alpha-ribazole + adenosylcob(III)inamide-GDP = adenosylcob(III)alamin + GMP + H(+)</text>
        <dbReference type="Rhea" id="RHEA:16049"/>
        <dbReference type="ChEBI" id="CHEBI:10329"/>
        <dbReference type="ChEBI" id="CHEBI:15378"/>
        <dbReference type="ChEBI" id="CHEBI:18408"/>
        <dbReference type="ChEBI" id="CHEBI:58115"/>
        <dbReference type="ChEBI" id="CHEBI:60487"/>
        <dbReference type="EC" id="2.7.8.26"/>
    </reaction>
</comment>
<evidence type="ECO:0000313" key="20">
    <source>
        <dbReference type="EMBL" id="SHN51471.1"/>
    </source>
</evidence>
<protein>
    <recommendedName>
        <fullName evidence="6 19">Adenosylcobinamide-GDP ribazoletransferase</fullName>
        <ecNumber evidence="5 19">2.7.8.26</ecNumber>
    </recommendedName>
    <alternativeName>
        <fullName evidence="16 19">Cobalamin synthase</fullName>
    </alternativeName>
    <alternativeName>
        <fullName evidence="15 19">Cobalamin-5'-phosphate synthase</fullName>
    </alternativeName>
</protein>
<dbReference type="GO" id="GO:0008818">
    <property type="term" value="F:cobalamin 5'-phosphate synthase activity"/>
    <property type="evidence" value="ECO:0007669"/>
    <property type="project" value="UniProtKB-UniRule"/>
</dbReference>
<keyword evidence="13 19" id="KW-0472">Membrane</keyword>
<comment type="function">
    <text evidence="14 19">Joins adenosylcobinamide-GDP and alpha-ribazole to generate adenosylcobalamin (Ado-cobalamin). Also synthesizes adenosylcobalamin 5'-phosphate from adenosylcobinamide-GDP and alpha-ribazole 5'-phosphate.</text>
</comment>
<evidence type="ECO:0000256" key="1">
    <source>
        <dbReference type="ARBA" id="ARBA00001946"/>
    </source>
</evidence>
<evidence type="ECO:0000256" key="6">
    <source>
        <dbReference type="ARBA" id="ARBA00015850"/>
    </source>
</evidence>
<keyword evidence="10 19" id="KW-0812">Transmembrane</keyword>